<dbReference type="Gene3D" id="3.90.226.10">
    <property type="entry name" value="2-enoyl-CoA Hydratase, Chain A, domain 1"/>
    <property type="match status" value="1"/>
</dbReference>
<dbReference type="STRING" id="134849.SAMN05443668_107393"/>
<dbReference type="PANTHER" id="PTHR43612:SF3">
    <property type="entry name" value="TRIFUNCTIONAL ENZYME SUBUNIT ALPHA, MITOCHONDRIAL"/>
    <property type="match status" value="1"/>
</dbReference>
<dbReference type="OrthoDB" id="3229174at2"/>
<dbReference type="InterPro" id="IPR008927">
    <property type="entry name" value="6-PGluconate_DH-like_C_sf"/>
</dbReference>
<evidence type="ECO:0000256" key="11">
    <source>
        <dbReference type="ARBA" id="ARBA00023268"/>
    </source>
</evidence>
<evidence type="ECO:0000256" key="9">
    <source>
        <dbReference type="ARBA" id="ARBA00023098"/>
    </source>
</evidence>
<comment type="similarity">
    <text evidence="3">In the central section; belongs to the 3-hydroxyacyl-CoA dehydrogenase family.</text>
</comment>
<dbReference type="RefSeq" id="WP_073260169.1">
    <property type="nucleotide sequence ID" value="NZ_FRCS01000007.1"/>
</dbReference>
<comment type="pathway">
    <text evidence="1">Lipid metabolism; fatty acid beta-oxidation.</text>
</comment>
<dbReference type="InterPro" id="IPR001753">
    <property type="entry name" value="Enoyl-CoA_hydra/iso"/>
</dbReference>
<dbReference type="EMBL" id="FRCS01000007">
    <property type="protein sequence ID" value="SHN75837.1"/>
    <property type="molecule type" value="Genomic_DNA"/>
</dbReference>
<name>A0A1M7TYS8_9ACTN</name>
<dbReference type="Pfam" id="PF02737">
    <property type="entry name" value="3HCDH_N"/>
    <property type="match status" value="1"/>
</dbReference>
<dbReference type="Gene3D" id="1.10.1040.50">
    <property type="match status" value="1"/>
</dbReference>
<dbReference type="Gene3D" id="3.40.50.720">
    <property type="entry name" value="NAD(P)-binding Rossmann-like Domain"/>
    <property type="match status" value="1"/>
</dbReference>
<evidence type="ECO:0000256" key="1">
    <source>
        <dbReference type="ARBA" id="ARBA00005005"/>
    </source>
</evidence>
<dbReference type="InterPro" id="IPR050136">
    <property type="entry name" value="FA_oxidation_alpha_subunit"/>
</dbReference>
<evidence type="ECO:0000256" key="4">
    <source>
        <dbReference type="ARBA" id="ARBA00009463"/>
    </source>
</evidence>
<evidence type="ECO:0000256" key="7">
    <source>
        <dbReference type="ARBA" id="ARBA00023002"/>
    </source>
</evidence>
<dbReference type="GO" id="GO:0006635">
    <property type="term" value="P:fatty acid beta-oxidation"/>
    <property type="evidence" value="ECO:0007669"/>
    <property type="project" value="UniProtKB-UniPathway"/>
</dbReference>
<keyword evidence="16" id="KW-1185">Reference proteome</keyword>
<dbReference type="SUPFAM" id="SSF52096">
    <property type="entry name" value="ClpP/crotonase"/>
    <property type="match status" value="1"/>
</dbReference>
<evidence type="ECO:0000259" key="13">
    <source>
        <dbReference type="Pfam" id="PF00725"/>
    </source>
</evidence>
<dbReference type="InterPro" id="IPR006108">
    <property type="entry name" value="3HC_DH_C"/>
</dbReference>
<evidence type="ECO:0000256" key="12">
    <source>
        <dbReference type="ARBA" id="ARBA00049556"/>
    </source>
</evidence>
<keyword evidence="6" id="KW-0442">Lipid degradation</keyword>
<dbReference type="CDD" id="cd06558">
    <property type="entry name" value="crotonase-like"/>
    <property type="match status" value="1"/>
</dbReference>
<dbReference type="InterPro" id="IPR036291">
    <property type="entry name" value="NAD(P)-bd_dom_sf"/>
</dbReference>
<evidence type="ECO:0000313" key="15">
    <source>
        <dbReference type="EMBL" id="SHN75837.1"/>
    </source>
</evidence>
<keyword evidence="11" id="KW-0511">Multifunctional enzyme</keyword>
<keyword evidence="7" id="KW-0560">Oxidoreductase</keyword>
<dbReference type="InterPro" id="IPR006176">
    <property type="entry name" value="3-OHacyl-CoA_DH_NAD-bd"/>
</dbReference>
<evidence type="ECO:0000256" key="3">
    <source>
        <dbReference type="ARBA" id="ARBA00007005"/>
    </source>
</evidence>
<dbReference type="Pfam" id="PF00378">
    <property type="entry name" value="ECH_1"/>
    <property type="match status" value="1"/>
</dbReference>
<dbReference type="InterPro" id="IPR029045">
    <property type="entry name" value="ClpP/crotonase-like_dom_sf"/>
</dbReference>
<sequence>MSNPVTTVVDADGIATLTMDLPGKTMNTLGAELTTALATAVDDAAADPAVKGLILTSGKPAFVAGADLKEMDSGSGSRPRTTEELLDGLLSLSRQLRRLETCGKPVACAINGTALGGGLEIALACHYRVVADDPAILLGLPESNVGLLPGGGGTQRLPRLIGIAAALPLLLQGTAMNPSAALKAGVVHAVVPAERLLAEAKRWLLEEGDPVAPWDKKGFTVPGGAGALVPDVRNLLSVSNMRTRANTFGNHPAPAAISAAVYEGTQLPFDTALRLEGKYFYTLFTSPVSKALIRTMFVSKQKADKLAARPAGVEKARYPKIGILGAGTMGAGLALTAAKAGIEVVLLDRDLPSAEHGKAYAGSRLAREVAKGRRTQDKADATLARIHPTTDYADLGDVPLVVEAVFEDRAVKKDVIARADAVLPADAVFASNTSAIPITSLAAFSRRPELFIGAHFFSPVERMALVEIIRGEQTSDATLARTLDLAKALRKTPIVVNDSPGFFTSRFIGSFLTASLTMVNEGVNPNLVENGARMVGMPMGALTISDSVGLDLTVHASRSHGHGGDLGIVGTLVDAGRHGRKNGKGFYDYHDDGTKSLWPGLSDALPTRADQPSIDEVKARILYAQLAEGARAFAEGVLPDVIDGDLGATLGVGFPAHLGGPFVAIDTIGPARFVAECDRLAAAHGEQYALPPLVRDMAAAGQTFYGSNAVVSPGI</sequence>
<comment type="pathway">
    <text evidence="2">Lipid metabolism; butanoate metabolism.</text>
</comment>
<dbReference type="SUPFAM" id="SSF48179">
    <property type="entry name" value="6-phosphogluconate dehydrogenase C-terminal domain-like"/>
    <property type="match status" value="2"/>
</dbReference>
<dbReference type="UniPathway" id="UPA00659"/>
<proteinExistence type="inferred from homology"/>
<keyword evidence="5" id="KW-0276">Fatty acid metabolism</keyword>
<evidence type="ECO:0000256" key="6">
    <source>
        <dbReference type="ARBA" id="ARBA00022963"/>
    </source>
</evidence>
<evidence type="ECO:0000256" key="10">
    <source>
        <dbReference type="ARBA" id="ARBA00023239"/>
    </source>
</evidence>
<dbReference type="Pfam" id="PF00725">
    <property type="entry name" value="3HCDH"/>
    <property type="match status" value="1"/>
</dbReference>
<keyword evidence="10" id="KW-0456">Lyase</keyword>
<comment type="similarity">
    <text evidence="4">Belongs to the 3-hydroxyacyl-CoA dehydrogenase family.</text>
</comment>
<keyword evidence="8" id="KW-0520">NAD</keyword>
<dbReference type="PANTHER" id="PTHR43612">
    <property type="entry name" value="TRIFUNCTIONAL ENZYME SUBUNIT ALPHA"/>
    <property type="match status" value="1"/>
</dbReference>
<accession>A0A1M7TYS8</accession>
<dbReference type="FunFam" id="3.40.50.720:FF:000009">
    <property type="entry name" value="Fatty oxidation complex, alpha subunit"/>
    <property type="match status" value="1"/>
</dbReference>
<dbReference type="GO" id="GO:0004300">
    <property type="term" value="F:enoyl-CoA hydratase activity"/>
    <property type="evidence" value="ECO:0007669"/>
    <property type="project" value="TreeGrafter"/>
</dbReference>
<feature type="domain" description="3-hydroxyacyl-CoA dehydrogenase C-terminal" evidence="13">
    <location>
        <begin position="501"/>
        <end position="589"/>
    </location>
</feature>
<evidence type="ECO:0000259" key="14">
    <source>
        <dbReference type="Pfam" id="PF02737"/>
    </source>
</evidence>
<keyword evidence="9" id="KW-0443">Lipid metabolism</keyword>
<dbReference type="Proteomes" id="UP000184440">
    <property type="component" value="Unassembled WGS sequence"/>
</dbReference>
<organism evidence="15 16">
    <name type="scientific">Cryptosporangium aurantiacum</name>
    <dbReference type="NCBI Taxonomy" id="134849"/>
    <lineage>
        <taxon>Bacteria</taxon>
        <taxon>Bacillati</taxon>
        <taxon>Actinomycetota</taxon>
        <taxon>Actinomycetes</taxon>
        <taxon>Cryptosporangiales</taxon>
        <taxon>Cryptosporangiaceae</taxon>
        <taxon>Cryptosporangium</taxon>
    </lineage>
</organism>
<evidence type="ECO:0000313" key="16">
    <source>
        <dbReference type="Proteomes" id="UP000184440"/>
    </source>
</evidence>
<evidence type="ECO:0000256" key="8">
    <source>
        <dbReference type="ARBA" id="ARBA00023027"/>
    </source>
</evidence>
<reference evidence="15 16" key="1">
    <citation type="submission" date="2016-11" db="EMBL/GenBank/DDBJ databases">
        <authorList>
            <person name="Jaros S."/>
            <person name="Januszkiewicz K."/>
            <person name="Wedrychowicz H."/>
        </authorList>
    </citation>
    <scope>NUCLEOTIDE SEQUENCE [LARGE SCALE GENOMIC DNA]</scope>
    <source>
        <strain evidence="15 16">DSM 46144</strain>
    </source>
</reference>
<protein>
    <submittedName>
        <fullName evidence="15">3-hydroxyacyl-CoA dehydrogenase / enoyl-CoA hydratase / 3-hydroxybutyryl-CoA epimerase</fullName>
    </submittedName>
</protein>
<comment type="catalytic activity">
    <reaction evidence="12">
        <text>a (3S)-3-hydroxyacyl-CoA + NAD(+) = a 3-oxoacyl-CoA + NADH + H(+)</text>
        <dbReference type="Rhea" id="RHEA:22432"/>
        <dbReference type="ChEBI" id="CHEBI:15378"/>
        <dbReference type="ChEBI" id="CHEBI:57318"/>
        <dbReference type="ChEBI" id="CHEBI:57540"/>
        <dbReference type="ChEBI" id="CHEBI:57945"/>
        <dbReference type="ChEBI" id="CHEBI:90726"/>
        <dbReference type="EC" id="1.1.1.35"/>
    </reaction>
</comment>
<evidence type="ECO:0000256" key="5">
    <source>
        <dbReference type="ARBA" id="ARBA00022832"/>
    </source>
</evidence>
<feature type="domain" description="3-hydroxyacyl-CoA dehydrogenase NAD binding" evidence="14">
    <location>
        <begin position="320"/>
        <end position="498"/>
    </location>
</feature>
<gene>
    <name evidence="15" type="ORF">SAMN05443668_107393</name>
</gene>
<dbReference type="AlphaFoldDB" id="A0A1M7TYS8"/>
<dbReference type="GO" id="GO:0016509">
    <property type="term" value="F:long-chain (3S)-3-hydroxyacyl-CoA dehydrogenase (NAD+) activity"/>
    <property type="evidence" value="ECO:0007669"/>
    <property type="project" value="TreeGrafter"/>
</dbReference>
<evidence type="ECO:0000256" key="2">
    <source>
        <dbReference type="ARBA" id="ARBA00005086"/>
    </source>
</evidence>
<dbReference type="GO" id="GO:0070403">
    <property type="term" value="F:NAD+ binding"/>
    <property type="evidence" value="ECO:0007669"/>
    <property type="project" value="InterPro"/>
</dbReference>
<dbReference type="SUPFAM" id="SSF51735">
    <property type="entry name" value="NAD(P)-binding Rossmann-fold domains"/>
    <property type="match status" value="1"/>
</dbReference>